<dbReference type="CDD" id="cd08442">
    <property type="entry name" value="PBP2_YofA_SoxR_like"/>
    <property type="match status" value="1"/>
</dbReference>
<accession>A0ABV6EK01</accession>
<evidence type="ECO:0000259" key="6">
    <source>
        <dbReference type="PROSITE" id="PS50931"/>
    </source>
</evidence>
<dbReference type="PROSITE" id="PS50931">
    <property type="entry name" value="HTH_LYSR"/>
    <property type="match status" value="1"/>
</dbReference>
<keyword evidence="2" id="KW-0805">Transcription regulation</keyword>
<sequence length="315" mass="34764">MDLTQLRMFCSVAETGSIARAAEQLHRVPSNLTTRLRQLELEMGTDLFIREKQRLRLSAMGHNFLGYAQRILALSEEAMSLSHAGEPAGNFVLGSMESTAATRLPTLLAAYHQRFSQVSLSLTTGTSGEIIERVRAGTLAAALADGPIQHDELNGCIAFPERMVVISSLDHPPIENALDAQGETLFAFRSSCSYRLRLESWFKHDGAVSGNILEIQSYHSMLACVASGAGLAMIPYSVLNLLPGSQRVKVHPLPAEIAETATWLLWRRDAFGPNVRALKELIIEQTERQETYDEPGLPAETHQHQRAINTTDFKL</sequence>
<dbReference type="SUPFAM" id="SSF53850">
    <property type="entry name" value="Periplasmic binding protein-like II"/>
    <property type="match status" value="1"/>
</dbReference>
<feature type="compositionally biased region" description="Polar residues" evidence="5">
    <location>
        <begin position="306"/>
        <end position="315"/>
    </location>
</feature>
<dbReference type="Gene3D" id="1.10.10.10">
    <property type="entry name" value="Winged helix-like DNA-binding domain superfamily/Winged helix DNA-binding domain"/>
    <property type="match status" value="1"/>
</dbReference>
<dbReference type="NCBIfam" id="NF047711">
    <property type="entry name" value="PutUtilRegPtrR"/>
    <property type="match status" value="1"/>
</dbReference>
<evidence type="ECO:0000313" key="8">
    <source>
        <dbReference type="Proteomes" id="UP001589792"/>
    </source>
</evidence>
<dbReference type="EMBL" id="JBHLXG010000038">
    <property type="protein sequence ID" value="MFC0229331.1"/>
    <property type="molecule type" value="Genomic_DNA"/>
</dbReference>
<dbReference type="InterPro" id="IPR036390">
    <property type="entry name" value="WH_DNA-bd_sf"/>
</dbReference>
<keyword evidence="3" id="KW-0238">DNA-binding</keyword>
<dbReference type="Proteomes" id="UP001589792">
    <property type="component" value="Unassembled WGS sequence"/>
</dbReference>
<organism evidence="7 8">
    <name type="scientific">Serratia aquatilis</name>
    <dbReference type="NCBI Taxonomy" id="1737515"/>
    <lineage>
        <taxon>Bacteria</taxon>
        <taxon>Pseudomonadati</taxon>
        <taxon>Pseudomonadota</taxon>
        <taxon>Gammaproteobacteria</taxon>
        <taxon>Enterobacterales</taxon>
        <taxon>Yersiniaceae</taxon>
        <taxon>Serratia</taxon>
    </lineage>
</organism>
<dbReference type="PANTHER" id="PTHR30126:SF40">
    <property type="entry name" value="HTH-TYPE TRANSCRIPTIONAL REGULATOR GLTR"/>
    <property type="match status" value="1"/>
</dbReference>
<dbReference type="Gene3D" id="3.40.190.290">
    <property type="match status" value="1"/>
</dbReference>
<dbReference type="RefSeq" id="WP_380680380.1">
    <property type="nucleotide sequence ID" value="NZ_CP173186.1"/>
</dbReference>
<name>A0ABV6EK01_9GAMM</name>
<evidence type="ECO:0000256" key="3">
    <source>
        <dbReference type="ARBA" id="ARBA00023125"/>
    </source>
</evidence>
<evidence type="ECO:0000256" key="1">
    <source>
        <dbReference type="ARBA" id="ARBA00009437"/>
    </source>
</evidence>
<dbReference type="Pfam" id="PF03466">
    <property type="entry name" value="LysR_substrate"/>
    <property type="match status" value="1"/>
</dbReference>
<dbReference type="Pfam" id="PF00126">
    <property type="entry name" value="HTH_1"/>
    <property type="match status" value="1"/>
</dbReference>
<evidence type="ECO:0000313" key="7">
    <source>
        <dbReference type="EMBL" id="MFC0229331.1"/>
    </source>
</evidence>
<dbReference type="InterPro" id="IPR000847">
    <property type="entry name" value="LysR_HTH_N"/>
</dbReference>
<comment type="similarity">
    <text evidence="1">Belongs to the LysR transcriptional regulatory family.</text>
</comment>
<gene>
    <name evidence="7" type="ORF">ACFFJ3_23020</name>
</gene>
<comment type="caution">
    <text evidence="7">The sequence shown here is derived from an EMBL/GenBank/DDBJ whole genome shotgun (WGS) entry which is preliminary data.</text>
</comment>
<feature type="domain" description="HTH lysR-type" evidence="6">
    <location>
        <begin position="1"/>
        <end position="58"/>
    </location>
</feature>
<reference evidence="7 8" key="1">
    <citation type="submission" date="2024-09" db="EMBL/GenBank/DDBJ databases">
        <authorList>
            <person name="Sun Q."/>
            <person name="Mori K."/>
        </authorList>
    </citation>
    <scope>NUCLEOTIDE SEQUENCE [LARGE SCALE GENOMIC DNA]</scope>
    <source>
        <strain evidence="7 8">CCM 8626</strain>
    </source>
</reference>
<dbReference type="InterPro" id="IPR005119">
    <property type="entry name" value="LysR_subst-bd"/>
</dbReference>
<evidence type="ECO:0000256" key="4">
    <source>
        <dbReference type="ARBA" id="ARBA00023163"/>
    </source>
</evidence>
<dbReference type="InterPro" id="IPR036388">
    <property type="entry name" value="WH-like_DNA-bd_sf"/>
</dbReference>
<keyword evidence="4" id="KW-0804">Transcription</keyword>
<protein>
    <submittedName>
        <fullName evidence="7">LysR substrate-binding domain-containing protein</fullName>
    </submittedName>
</protein>
<dbReference type="SUPFAM" id="SSF46785">
    <property type="entry name" value="Winged helix' DNA-binding domain"/>
    <property type="match status" value="1"/>
</dbReference>
<proteinExistence type="inferred from homology"/>
<feature type="region of interest" description="Disordered" evidence="5">
    <location>
        <begin position="289"/>
        <end position="315"/>
    </location>
</feature>
<dbReference type="PANTHER" id="PTHR30126">
    <property type="entry name" value="HTH-TYPE TRANSCRIPTIONAL REGULATOR"/>
    <property type="match status" value="1"/>
</dbReference>
<keyword evidence="8" id="KW-1185">Reference proteome</keyword>
<evidence type="ECO:0000256" key="2">
    <source>
        <dbReference type="ARBA" id="ARBA00023015"/>
    </source>
</evidence>
<evidence type="ECO:0000256" key="5">
    <source>
        <dbReference type="SAM" id="MobiDB-lite"/>
    </source>
</evidence>